<dbReference type="AlphaFoldDB" id="A0A1Y2F2X4"/>
<name>A0A1Y2F2X4_9BASI</name>
<dbReference type="InterPro" id="IPR046347">
    <property type="entry name" value="bZIP_sf"/>
</dbReference>
<protein>
    <recommendedName>
        <fullName evidence="3">BZIP domain-containing protein</fullName>
    </recommendedName>
</protein>
<evidence type="ECO:0000313" key="4">
    <source>
        <dbReference type="EMBL" id="ORY78037.1"/>
    </source>
</evidence>
<dbReference type="Gene3D" id="3.30.160.60">
    <property type="entry name" value="Classic Zinc Finger"/>
    <property type="match status" value="1"/>
</dbReference>
<feature type="coiled-coil region" evidence="1">
    <location>
        <begin position="310"/>
        <end position="337"/>
    </location>
</feature>
<dbReference type="EMBL" id="MCGR01000030">
    <property type="protein sequence ID" value="ORY78037.1"/>
    <property type="molecule type" value="Genomic_DNA"/>
</dbReference>
<evidence type="ECO:0000256" key="1">
    <source>
        <dbReference type="SAM" id="Coils"/>
    </source>
</evidence>
<dbReference type="InParanoid" id="A0A1Y2F2X4"/>
<dbReference type="GO" id="GO:0003700">
    <property type="term" value="F:DNA-binding transcription factor activity"/>
    <property type="evidence" value="ECO:0007669"/>
    <property type="project" value="InterPro"/>
</dbReference>
<gene>
    <name evidence="4" type="ORF">BCR35DRAFT_305195</name>
</gene>
<sequence>MSPAMMTYNMFSNPQKPDFDNDAGSDLASFLDLSFTESSALPLPTPTLFPTSAAPAPAFSNAFASSLRQEDALLESPLGLSPASLSASPFDFSQDFTSPLLSGAFGTPDSLDGVPGTPDFGYDEYPSLFGNVAAPGTSNWAPTDLSTAMQAPVIAPSSVAVSPSLMSLDTELPPLPTVPAPKVTATRKKSAKEIEAEDAASRQAVKDKFNGTRNTKIKPIDFDAPTLPKNYLLPSATSRKRAPTAIASKITGAAGKGNKRARRDSTPLASEGEMLNPDEIPDELLSAIELKRRQNTLAARRSRMRKAGHLAELQATIEERDARIASLEEELLALKQRLGEA</sequence>
<feature type="domain" description="BZIP" evidence="3">
    <location>
        <begin position="291"/>
        <end position="305"/>
    </location>
</feature>
<proteinExistence type="predicted"/>
<reference evidence="4 5" key="1">
    <citation type="submission" date="2016-07" db="EMBL/GenBank/DDBJ databases">
        <title>Pervasive Adenine N6-methylation of Active Genes in Fungi.</title>
        <authorList>
            <consortium name="DOE Joint Genome Institute"/>
            <person name="Mondo S.J."/>
            <person name="Dannebaum R.O."/>
            <person name="Kuo R.C."/>
            <person name="Labutti K."/>
            <person name="Haridas S."/>
            <person name="Kuo A."/>
            <person name="Salamov A."/>
            <person name="Ahrendt S.R."/>
            <person name="Lipzen A."/>
            <person name="Sullivan W."/>
            <person name="Andreopoulos W.B."/>
            <person name="Clum A."/>
            <person name="Lindquist E."/>
            <person name="Daum C."/>
            <person name="Ramamoorthy G.K."/>
            <person name="Gryganskyi A."/>
            <person name="Culley D."/>
            <person name="Magnuson J.K."/>
            <person name="James T.Y."/>
            <person name="O'Malley M.A."/>
            <person name="Stajich J.E."/>
            <person name="Spatafora J.W."/>
            <person name="Visel A."/>
            <person name="Grigoriev I.V."/>
        </authorList>
    </citation>
    <scope>NUCLEOTIDE SEQUENCE [LARGE SCALE GENOMIC DNA]</scope>
    <source>
        <strain evidence="4 5">62-1032</strain>
    </source>
</reference>
<evidence type="ECO:0000313" key="5">
    <source>
        <dbReference type="Proteomes" id="UP000193467"/>
    </source>
</evidence>
<dbReference type="PROSITE" id="PS00036">
    <property type="entry name" value="BZIP_BASIC"/>
    <property type="match status" value="1"/>
</dbReference>
<accession>A0A1Y2F2X4</accession>
<evidence type="ECO:0000259" key="3">
    <source>
        <dbReference type="PROSITE" id="PS00036"/>
    </source>
</evidence>
<dbReference type="SUPFAM" id="SSF57959">
    <property type="entry name" value="Leucine zipper domain"/>
    <property type="match status" value="1"/>
</dbReference>
<comment type="caution">
    <text evidence="4">The sequence shown here is derived from an EMBL/GenBank/DDBJ whole genome shotgun (WGS) entry which is preliminary data.</text>
</comment>
<organism evidence="4 5">
    <name type="scientific">Leucosporidium creatinivorum</name>
    <dbReference type="NCBI Taxonomy" id="106004"/>
    <lineage>
        <taxon>Eukaryota</taxon>
        <taxon>Fungi</taxon>
        <taxon>Dikarya</taxon>
        <taxon>Basidiomycota</taxon>
        <taxon>Pucciniomycotina</taxon>
        <taxon>Microbotryomycetes</taxon>
        <taxon>Leucosporidiales</taxon>
        <taxon>Leucosporidium</taxon>
    </lineage>
</organism>
<dbReference type="Proteomes" id="UP000193467">
    <property type="component" value="Unassembled WGS sequence"/>
</dbReference>
<keyword evidence="1" id="KW-0175">Coiled coil</keyword>
<dbReference type="InterPro" id="IPR004827">
    <property type="entry name" value="bZIP"/>
</dbReference>
<dbReference type="CDD" id="cd12193">
    <property type="entry name" value="bZIP_GCN4"/>
    <property type="match status" value="1"/>
</dbReference>
<evidence type="ECO:0000256" key="2">
    <source>
        <dbReference type="SAM" id="MobiDB-lite"/>
    </source>
</evidence>
<dbReference type="OrthoDB" id="2537286at2759"/>
<dbReference type="Pfam" id="PF07716">
    <property type="entry name" value="bZIP_2"/>
    <property type="match status" value="1"/>
</dbReference>
<keyword evidence="5" id="KW-1185">Reference proteome</keyword>
<feature type="region of interest" description="Disordered" evidence="2">
    <location>
        <begin position="252"/>
        <end position="276"/>
    </location>
</feature>
<dbReference type="STRING" id="106004.A0A1Y2F2X4"/>